<reference evidence="1 2" key="1">
    <citation type="journal article" date="2018" name="PLoS Genet.">
        <title>Population sequencing reveals clonal diversity and ancestral inbreeding in the grapevine cultivar Chardonnay.</title>
        <authorList>
            <person name="Roach M.J."/>
            <person name="Johnson D.L."/>
            <person name="Bohlmann J."/>
            <person name="van Vuuren H.J."/>
            <person name="Jones S.J."/>
            <person name="Pretorius I.S."/>
            <person name="Schmidt S.A."/>
            <person name="Borneman A.R."/>
        </authorList>
    </citation>
    <scope>NUCLEOTIDE SEQUENCE [LARGE SCALE GENOMIC DNA]</scope>
    <source>
        <strain evidence="2">cv. Chardonnay</strain>
        <tissue evidence="1">Leaf</tissue>
    </source>
</reference>
<dbReference type="Proteomes" id="UP000288805">
    <property type="component" value="Unassembled WGS sequence"/>
</dbReference>
<name>A0A438KGW6_VITVI</name>
<dbReference type="EMBL" id="QGNW01000006">
    <property type="protein sequence ID" value="RVX20451.1"/>
    <property type="molecule type" value="Genomic_DNA"/>
</dbReference>
<comment type="caution">
    <text evidence="1">The sequence shown here is derived from an EMBL/GenBank/DDBJ whole genome shotgun (WGS) entry which is preliminary data.</text>
</comment>
<proteinExistence type="predicted"/>
<dbReference type="AlphaFoldDB" id="A0A438KGW6"/>
<accession>A0A438KGW6</accession>
<evidence type="ECO:0000313" key="2">
    <source>
        <dbReference type="Proteomes" id="UP000288805"/>
    </source>
</evidence>
<sequence length="175" mass="19794">MNKALLCKWSWCFANERGALWKQVINQKYGEDIGVAISTSGVEPLCISFPSLFALAISKDAWVADVWNFEGKRGGWAPCFSRSFNDWEAERVKHLLLKIQTKRAYRDEKDRMIWMALSDMGESPDFGSGPNEVVFFGPLLFRLRRRSLGGMVLCGVSVDMDPSSLVSFIDWLGSK</sequence>
<organism evidence="1 2">
    <name type="scientific">Vitis vinifera</name>
    <name type="common">Grape</name>
    <dbReference type="NCBI Taxonomy" id="29760"/>
    <lineage>
        <taxon>Eukaryota</taxon>
        <taxon>Viridiplantae</taxon>
        <taxon>Streptophyta</taxon>
        <taxon>Embryophyta</taxon>
        <taxon>Tracheophyta</taxon>
        <taxon>Spermatophyta</taxon>
        <taxon>Magnoliopsida</taxon>
        <taxon>eudicotyledons</taxon>
        <taxon>Gunneridae</taxon>
        <taxon>Pentapetalae</taxon>
        <taxon>rosids</taxon>
        <taxon>Vitales</taxon>
        <taxon>Vitaceae</taxon>
        <taxon>Viteae</taxon>
        <taxon>Vitis</taxon>
    </lineage>
</organism>
<gene>
    <name evidence="1" type="ORF">CK203_002737</name>
</gene>
<protein>
    <submittedName>
        <fullName evidence="1">Uncharacterized protein</fullName>
    </submittedName>
</protein>
<evidence type="ECO:0000313" key="1">
    <source>
        <dbReference type="EMBL" id="RVX20451.1"/>
    </source>
</evidence>